<dbReference type="InterPro" id="IPR002156">
    <property type="entry name" value="RNaseH_domain"/>
</dbReference>
<dbReference type="SUPFAM" id="SSF56281">
    <property type="entry name" value="Metallo-hydrolase/oxidoreductase"/>
    <property type="match status" value="1"/>
</dbReference>
<gene>
    <name evidence="11" type="ORF">FSB_LOCUS6467</name>
</gene>
<dbReference type="InterPro" id="IPR020843">
    <property type="entry name" value="ER"/>
</dbReference>
<dbReference type="GO" id="GO:0046872">
    <property type="term" value="F:metal ion binding"/>
    <property type="evidence" value="ECO:0007669"/>
    <property type="project" value="UniProtKB-KW"/>
</dbReference>
<dbReference type="GO" id="GO:0004416">
    <property type="term" value="F:hydroxyacylglutathione hydrolase activity"/>
    <property type="evidence" value="ECO:0007669"/>
    <property type="project" value="UniProtKB-EC"/>
</dbReference>
<evidence type="ECO:0000256" key="4">
    <source>
        <dbReference type="ARBA" id="ARBA00001965"/>
    </source>
</evidence>
<evidence type="ECO:0000256" key="2">
    <source>
        <dbReference type="ARBA" id="ARBA00001947"/>
    </source>
</evidence>
<dbReference type="Pfam" id="PF08240">
    <property type="entry name" value="ADH_N"/>
    <property type="match status" value="1"/>
</dbReference>
<dbReference type="GO" id="GO:0019243">
    <property type="term" value="P:methylglyoxal catabolic process to D-lactate via S-lactoyl-glutathione"/>
    <property type="evidence" value="ECO:0007669"/>
    <property type="project" value="InterPro"/>
</dbReference>
<evidence type="ECO:0000256" key="3">
    <source>
        <dbReference type="ARBA" id="ARBA00001954"/>
    </source>
</evidence>
<comment type="catalytic activity">
    <reaction evidence="1">
        <text>an S-(2-hydroxyacyl)glutathione + H2O = a 2-hydroxy carboxylate + glutathione + H(+)</text>
        <dbReference type="Rhea" id="RHEA:21864"/>
        <dbReference type="ChEBI" id="CHEBI:15377"/>
        <dbReference type="ChEBI" id="CHEBI:15378"/>
        <dbReference type="ChEBI" id="CHEBI:57925"/>
        <dbReference type="ChEBI" id="CHEBI:58896"/>
        <dbReference type="ChEBI" id="CHEBI:71261"/>
        <dbReference type="EC" id="3.1.2.6"/>
    </reaction>
</comment>
<reference evidence="11" key="1">
    <citation type="submission" date="2018-02" db="EMBL/GenBank/DDBJ databases">
        <authorList>
            <person name="Cohen D.B."/>
            <person name="Kent A.D."/>
        </authorList>
    </citation>
    <scope>NUCLEOTIDE SEQUENCE</scope>
</reference>
<comment type="cofactor">
    <cofactor evidence="2">
        <name>Zn(2+)</name>
        <dbReference type="ChEBI" id="CHEBI:29105"/>
    </cofactor>
</comment>
<dbReference type="GO" id="GO:0004523">
    <property type="term" value="F:RNA-DNA hybrid ribonuclease activity"/>
    <property type="evidence" value="ECO:0007669"/>
    <property type="project" value="InterPro"/>
</dbReference>
<dbReference type="PANTHER" id="PTHR43677">
    <property type="entry name" value="SHORT-CHAIN DEHYDROGENASE/REDUCTASE"/>
    <property type="match status" value="1"/>
</dbReference>
<dbReference type="SMART" id="SM00829">
    <property type="entry name" value="PKS_ER"/>
    <property type="match status" value="1"/>
</dbReference>
<dbReference type="HAMAP" id="MF_01374">
    <property type="entry name" value="Glyoxalase_2"/>
    <property type="match status" value="1"/>
</dbReference>
<dbReference type="InterPro" id="IPR011032">
    <property type="entry name" value="GroES-like_sf"/>
</dbReference>
<feature type="domain" description="Metallo-beta-lactamase" evidence="10">
    <location>
        <begin position="888"/>
        <end position="1049"/>
    </location>
</feature>
<dbReference type="FunFam" id="3.60.15.10:FF:000019">
    <property type="entry name" value="Hydroxyacylglutathione hydrolase, mitochondrial"/>
    <property type="match status" value="1"/>
</dbReference>
<dbReference type="EMBL" id="OIVN01000336">
    <property type="protein sequence ID" value="SPC78585.1"/>
    <property type="molecule type" value="Genomic_DNA"/>
</dbReference>
<keyword evidence="8" id="KW-0862">Zinc</keyword>
<dbReference type="Pfam" id="PF16123">
    <property type="entry name" value="HAGH_C"/>
    <property type="match status" value="1"/>
</dbReference>
<protein>
    <recommendedName>
        <fullName evidence="12">Metallo-beta-lactamase domain-containing protein</fullName>
    </recommendedName>
</protein>
<keyword evidence="7" id="KW-0378">Hydrolase</keyword>
<proteinExistence type="inferred from homology"/>
<evidence type="ECO:0000259" key="10">
    <source>
        <dbReference type="SMART" id="SM00849"/>
    </source>
</evidence>
<dbReference type="Gene3D" id="3.60.15.10">
    <property type="entry name" value="Ribonuclease Z/Hydroxyacylglutathione hydrolase-like"/>
    <property type="match status" value="1"/>
</dbReference>
<accession>A0A2N9EUS7</accession>
<evidence type="ECO:0008006" key="12">
    <source>
        <dbReference type="Google" id="ProtNLM"/>
    </source>
</evidence>
<dbReference type="InterPro" id="IPR036866">
    <property type="entry name" value="RibonucZ/Hydroxyglut_hydro"/>
</dbReference>
<dbReference type="InterPro" id="IPR001279">
    <property type="entry name" value="Metallo-B-lactamas"/>
</dbReference>
<dbReference type="InterPro" id="IPR035680">
    <property type="entry name" value="Clx_II_MBL"/>
</dbReference>
<dbReference type="InterPro" id="IPR013149">
    <property type="entry name" value="ADH-like_C"/>
</dbReference>
<evidence type="ECO:0000256" key="5">
    <source>
        <dbReference type="ARBA" id="ARBA00006759"/>
    </source>
</evidence>
<dbReference type="Gene3D" id="3.90.180.10">
    <property type="entry name" value="Medium-chain alcohol dehydrogenases, catalytic domain"/>
    <property type="match status" value="1"/>
</dbReference>
<dbReference type="SMART" id="SM00849">
    <property type="entry name" value="Lactamase_B"/>
    <property type="match status" value="1"/>
</dbReference>
<dbReference type="SUPFAM" id="SSF50129">
    <property type="entry name" value="GroES-like"/>
    <property type="match status" value="1"/>
</dbReference>
<dbReference type="InterPro" id="IPR051397">
    <property type="entry name" value="Zn-ADH-like_protein"/>
</dbReference>
<feature type="domain" description="Enoyl reductase (ER)" evidence="9">
    <location>
        <begin position="21"/>
        <end position="337"/>
    </location>
</feature>
<dbReference type="InterPro" id="IPR036291">
    <property type="entry name" value="NAD(P)-bd_dom_sf"/>
</dbReference>
<keyword evidence="6" id="KW-0479">Metal-binding</keyword>
<dbReference type="SUPFAM" id="SSF51735">
    <property type="entry name" value="NAD(P)-binding Rossmann-fold domains"/>
    <property type="match status" value="1"/>
</dbReference>
<sequence length="1218" mass="134706">MEALLVRKLGDPTATEQERDGESAIVLIKEHRIPELESPTAVRVRVKATSLNYANYLQIQGKYQEKPLLPFIPGSDYSGVVDAVGPKVEQFKVGDPVCSFAALGSFAQFIVADQSQLFRVPDGCDLVSAAALPVAFGTSHVGLVHRAQLVSAQVLLVLGAAGGVGLAAVQIGKVCGAIVIAVARGTQKVHFLKSLGVDHVVDLGSENVTQSVKNFLKARNLKGVDVLYDPVGGKLAKESMRLLNWGANIVVIGFASGEVPVIPANIALVKNWTVHGLYWGSYKIHQPSVLDDSIRELLSWMARGLITIHISHTYSLSEASQAFSAIKDRKVVGKVLLVLDDKTFEDLSTKVWKKIQGWKDKLLSQAGREMLIKAVTQAIPVYAMSCFRIPDGICASINSMSSNFWWEQRNNERKMHWKSWDGLCSLKSGGGMRFRNLKLFNTALLAKQCWRILHHPHSLIDRIFKVKYFLHGSFMEARIATHSSFIWRSIAQAREVIVKGSRWCVGDGAAINIWQDKWVPSQNGHKVISPPNTLQAGAKVCELLSPSLSCNTGLIEEIFLPFEAESIKQILLVGVNKPDRLIWAQSPNGCFSIQSTYHMLVEESRKGAQGASSSSTQRWNSFWNKLWSIQKDYFKFLYPVCGEEVETINHMFINCPVALEVWSKYPLYMALLQSGMWFVDWVEVILSNLSSPDIEIFFTLAWFIWRHRNEVWSGSINQIALKASKYALEYLDAVLDPPLFQETHESKWSPPSSPHLFKVNVASVIFKDKSEVGIGAVVRNSLGEVLAATSEKIKCEGDMLWTSAISMLKTLKLLLSTGFFTVEIECSNSHLVSLLTSGKDFFTETGWIIEDIRELLPSFNSVSFKSISKLCNRVALALASFSKEKDEQSVCIIDESSKEAAVVDPVEAEKVVEVAKQHGVLLKFVLTTHHHWDHAGGNEKIKQLVPGIKVYGGSVDNVKGCTDKLENGDNITLGAHLNILSLHTPCHTKGHISYYVTSKEEEDPAVFTGDTLFIAGCGRFFEGTAEQMYQSLCVTLGSLPKPTRVYCGHEYTVKNLQFALTVEPDNVKIQQKLTWAQHQRQAGLPTIPSTIEEELETNPFMRVDLPEIQLCRKSGLAASMIEVLESAIDGAGVEQGKDPIWAGASKLDQNGSNKVARWPGLISKVQNEPGNAGSSMDNHSNGNVTLKQILDEALNIKEEVKVKDKKIRGKKGPTCVVQ</sequence>
<evidence type="ECO:0000256" key="1">
    <source>
        <dbReference type="ARBA" id="ARBA00001623"/>
    </source>
</evidence>
<organism evidence="11">
    <name type="scientific">Fagus sylvatica</name>
    <name type="common">Beechnut</name>
    <dbReference type="NCBI Taxonomy" id="28930"/>
    <lineage>
        <taxon>Eukaryota</taxon>
        <taxon>Viridiplantae</taxon>
        <taxon>Streptophyta</taxon>
        <taxon>Embryophyta</taxon>
        <taxon>Tracheophyta</taxon>
        <taxon>Spermatophyta</taxon>
        <taxon>Magnoliopsida</taxon>
        <taxon>eudicotyledons</taxon>
        <taxon>Gunneridae</taxon>
        <taxon>Pentapetalae</taxon>
        <taxon>rosids</taxon>
        <taxon>fabids</taxon>
        <taxon>Fagales</taxon>
        <taxon>Fagaceae</taxon>
        <taxon>Fagus</taxon>
    </lineage>
</organism>
<dbReference type="PANTHER" id="PTHR43677:SF4">
    <property type="entry name" value="QUINONE OXIDOREDUCTASE-LIKE PROTEIN 2"/>
    <property type="match status" value="1"/>
</dbReference>
<comment type="cofactor">
    <cofactor evidence="3">
        <name>Fe(2+)</name>
        <dbReference type="ChEBI" id="CHEBI:29033"/>
    </cofactor>
</comment>
<dbReference type="Pfam" id="PF00107">
    <property type="entry name" value="ADH_zinc_N"/>
    <property type="match status" value="1"/>
</dbReference>
<evidence type="ECO:0000259" key="9">
    <source>
        <dbReference type="SMART" id="SM00829"/>
    </source>
</evidence>
<dbReference type="NCBIfam" id="TIGR03413">
    <property type="entry name" value="GSH_gloB"/>
    <property type="match status" value="1"/>
</dbReference>
<dbReference type="GO" id="GO:0003676">
    <property type="term" value="F:nucleic acid binding"/>
    <property type="evidence" value="ECO:0007669"/>
    <property type="project" value="InterPro"/>
</dbReference>
<dbReference type="GO" id="GO:0016491">
    <property type="term" value="F:oxidoreductase activity"/>
    <property type="evidence" value="ECO:0007669"/>
    <property type="project" value="InterPro"/>
</dbReference>
<evidence type="ECO:0000256" key="7">
    <source>
        <dbReference type="ARBA" id="ARBA00022801"/>
    </source>
</evidence>
<dbReference type="InterPro" id="IPR013154">
    <property type="entry name" value="ADH-like_N"/>
</dbReference>
<dbReference type="CDD" id="cd07723">
    <property type="entry name" value="hydroxyacylglutathione_hydrolase_MBL-fold"/>
    <property type="match status" value="1"/>
</dbReference>
<dbReference type="Gene3D" id="3.40.50.720">
    <property type="entry name" value="NAD(P)-binding Rossmann-like Domain"/>
    <property type="match status" value="1"/>
</dbReference>
<dbReference type="Pfam" id="PF13456">
    <property type="entry name" value="RVT_3"/>
    <property type="match status" value="1"/>
</dbReference>
<name>A0A2N9EUS7_FAGSY</name>
<dbReference type="InterPro" id="IPR017782">
    <property type="entry name" value="Hydroxyacylglutathione_Hdrlase"/>
</dbReference>
<evidence type="ECO:0000256" key="6">
    <source>
        <dbReference type="ARBA" id="ARBA00022723"/>
    </source>
</evidence>
<dbReference type="CDD" id="cd08241">
    <property type="entry name" value="QOR1"/>
    <property type="match status" value="1"/>
</dbReference>
<evidence type="ECO:0000256" key="8">
    <source>
        <dbReference type="ARBA" id="ARBA00022833"/>
    </source>
</evidence>
<comment type="similarity">
    <text evidence="5">Belongs to the metallo-beta-lactamase superfamily. Glyoxalase II family.</text>
</comment>
<dbReference type="InterPro" id="IPR032282">
    <property type="entry name" value="HAGH_C"/>
</dbReference>
<evidence type="ECO:0000313" key="11">
    <source>
        <dbReference type="EMBL" id="SPC78585.1"/>
    </source>
</evidence>
<dbReference type="AlphaFoldDB" id="A0A2N9EUS7"/>
<comment type="cofactor">
    <cofactor evidence="4">
        <name>Fe(3+)</name>
        <dbReference type="ChEBI" id="CHEBI:29034"/>
    </cofactor>
</comment>
<dbReference type="Pfam" id="PF00753">
    <property type="entry name" value="Lactamase_B"/>
    <property type="match status" value="1"/>
</dbReference>